<dbReference type="PANTHER" id="PTHR43685:SF2">
    <property type="entry name" value="GLYCOSYLTRANSFERASE 2-LIKE DOMAIN-CONTAINING PROTEIN"/>
    <property type="match status" value="1"/>
</dbReference>
<organism evidence="3 4">
    <name type="scientific">Paenibacillus mellifer</name>
    <dbReference type="NCBI Taxonomy" id="2937794"/>
    <lineage>
        <taxon>Bacteria</taxon>
        <taxon>Bacillati</taxon>
        <taxon>Bacillota</taxon>
        <taxon>Bacilli</taxon>
        <taxon>Bacillales</taxon>
        <taxon>Paenibacillaceae</taxon>
        <taxon>Paenibacillus</taxon>
    </lineage>
</organism>
<dbReference type="Proteomes" id="UP001139534">
    <property type="component" value="Unassembled WGS sequence"/>
</dbReference>
<dbReference type="Gene3D" id="3.40.50.2000">
    <property type="entry name" value="Glycogen Phosphorylase B"/>
    <property type="match status" value="1"/>
</dbReference>
<protein>
    <submittedName>
        <fullName evidence="3">Glycosyltransferase</fullName>
        <ecNumber evidence="3">2.4.-.-</ecNumber>
    </submittedName>
</protein>
<dbReference type="InterPro" id="IPR001296">
    <property type="entry name" value="Glyco_trans_1"/>
</dbReference>
<dbReference type="SUPFAM" id="SSF53756">
    <property type="entry name" value="UDP-Glycosyltransferase/glycogen phosphorylase"/>
    <property type="match status" value="1"/>
</dbReference>
<dbReference type="InterPro" id="IPR001173">
    <property type="entry name" value="Glyco_trans_2-like"/>
</dbReference>
<evidence type="ECO:0000259" key="1">
    <source>
        <dbReference type="Pfam" id="PF00534"/>
    </source>
</evidence>
<dbReference type="Pfam" id="PF00534">
    <property type="entry name" value="Glycos_transf_1"/>
    <property type="match status" value="1"/>
</dbReference>
<dbReference type="InterPro" id="IPR050834">
    <property type="entry name" value="Glycosyltransf_2"/>
</dbReference>
<gene>
    <name evidence="3" type="ORF">M0651_17860</name>
</gene>
<dbReference type="EMBL" id="JALPRK010000019">
    <property type="protein sequence ID" value="MCK8489041.1"/>
    <property type="molecule type" value="Genomic_DNA"/>
</dbReference>
<dbReference type="Pfam" id="PF00535">
    <property type="entry name" value="Glycos_transf_2"/>
    <property type="match status" value="1"/>
</dbReference>
<dbReference type="SUPFAM" id="SSF53448">
    <property type="entry name" value="Nucleotide-diphospho-sugar transferases"/>
    <property type="match status" value="1"/>
</dbReference>
<feature type="domain" description="Glycosyl transferase family 1" evidence="1">
    <location>
        <begin position="312"/>
        <end position="465"/>
    </location>
</feature>
<keyword evidence="4" id="KW-1185">Reference proteome</keyword>
<name>A0A9X1Y3L2_9BACL</name>
<evidence type="ECO:0000259" key="2">
    <source>
        <dbReference type="Pfam" id="PF00535"/>
    </source>
</evidence>
<proteinExistence type="predicted"/>
<accession>A0A9X1Y3L2</accession>
<dbReference type="InterPro" id="IPR029044">
    <property type="entry name" value="Nucleotide-diphossugar_trans"/>
</dbReference>
<sequence>MFKVFIFGTGQGAEKVLDTINFDHVEVIGYLDNNETKVGLKHNGAMVLSPFEGIKKEYDYIIIGSQYITEIYTQLREIGVKEDRIIGFFNLYSDGNLDDILGKGIFINEKLMELDQTRMLDLSFLDISVDNLINGEEKIIYVTHDMNFNGAQLLSLNIITVLREHFRMNVEIISQSGGILHDQFKKLGNIYNVEDFKGNIASLNQHIVALKNAGYEKAICNTVISGNLSKYLKSSGIEVITLIHELPGVIKKYKAESRLADAVQYSDKIVFPSRYVYDKLKSLVNLNEQKVIIRPQGLYKLNKYKGNKLEARKELRGRLGLAPDSEIVLGVGYGDERKGVDLFSQVATYVKQKRDNIHFIWVGGLDEQFISEIPDTLLGNVMFIGQTDPNIFYAGADTYLLTSREDPFPSVVIESMNVGLPVISFEGTGGFEDILNEKTGIIVRSFDIKEMGEKTIELLKNPCELLSKSNASMTLIERDFMFLDYIYDLLGLLSLNYKKVSVVVPNYNYAHYLEARINSILKQTYPIYELICLDDCSVDDSVGVLNRLLMQNNSRYLNMKMIQSEENSGSVFKQWLKGLEAVRGDFVWIAEADDLSKEIFLEKVLQGFERDDEVVLAYSQSYQIDENSYILADDYCEYTLDISQDKWRKDYIRVGVEEIKDTLVVKNTIPNVSAVVFKNSTDIVSISNNLIQYKIAGDWYFYINLLMRGKIYYCSESLNYHRRHTDSVTRRENSLIHFDEIIHIQQYILSLYDVNKDILKKVFAYREYVRSYLKI</sequence>
<keyword evidence="3" id="KW-0808">Transferase</keyword>
<dbReference type="PANTHER" id="PTHR43685">
    <property type="entry name" value="GLYCOSYLTRANSFERASE"/>
    <property type="match status" value="1"/>
</dbReference>
<evidence type="ECO:0000313" key="4">
    <source>
        <dbReference type="Proteomes" id="UP001139534"/>
    </source>
</evidence>
<evidence type="ECO:0000313" key="3">
    <source>
        <dbReference type="EMBL" id="MCK8489041.1"/>
    </source>
</evidence>
<dbReference type="GO" id="GO:0016757">
    <property type="term" value="F:glycosyltransferase activity"/>
    <property type="evidence" value="ECO:0007669"/>
    <property type="project" value="UniProtKB-KW"/>
</dbReference>
<dbReference type="CDD" id="cd03801">
    <property type="entry name" value="GT4_PimA-like"/>
    <property type="match status" value="1"/>
</dbReference>
<reference evidence="3" key="1">
    <citation type="submission" date="2022-04" db="EMBL/GenBank/DDBJ databases">
        <authorList>
            <person name="Seo M.-J."/>
        </authorList>
    </citation>
    <scope>NUCLEOTIDE SEQUENCE</scope>
    <source>
        <strain evidence="3">MBLB2552</strain>
    </source>
</reference>
<dbReference type="Gene3D" id="3.40.50.720">
    <property type="entry name" value="NAD(P)-binding Rossmann-like Domain"/>
    <property type="match status" value="1"/>
</dbReference>
<dbReference type="EC" id="2.4.-.-" evidence="3"/>
<dbReference type="AlphaFoldDB" id="A0A9X1Y3L2"/>
<keyword evidence="3" id="KW-0328">Glycosyltransferase</keyword>
<feature type="domain" description="Glycosyltransferase 2-like" evidence="2">
    <location>
        <begin position="501"/>
        <end position="639"/>
    </location>
</feature>
<dbReference type="Gene3D" id="3.90.550.10">
    <property type="entry name" value="Spore Coat Polysaccharide Biosynthesis Protein SpsA, Chain A"/>
    <property type="match status" value="1"/>
</dbReference>
<comment type="caution">
    <text evidence="3">The sequence shown here is derived from an EMBL/GenBank/DDBJ whole genome shotgun (WGS) entry which is preliminary data.</text>
</comment>
<dbReference type="RefSeq" id="WP_248553089.1">
    <property type="nucleotide sequence ID" value="NZ_JALPRK010000019.1"/>
</dbReference>